<sequence length="211" mass="23332">MTSSNFPSDDSVGGTSRRALLRALTTAPIAVPLIASPWGEALADLHDHHGDSPAALVRTRTGRSLSRFRYHNAESFYQGLGHGLYYNDGGEMIYRSGIVAQLALSSHLLDVGFADEWNARHIRLDVAKSLAHANATGFGHDCPDMARLAAILSPYWKWGHAHRIDAPLPDNGGFTVDEVRLLLRALLDRVHDVTGHRRPNGWRREQRDARS</sequence>
<accession>A0A8E0WSG8</accession>
<dbReference type="EMBL" id="JANF02000050">
    <property type="protein sequence ID" value="KER36584.1"/>
    <property type="molecule type" value="Genomic_DNA"/>
</dbReference>
<evidence type="ECO:0000313" key="2">
    <source>
        <dbReference type="Proteomes" id="UP000028135"/>
    </source>
</evidence>
<dbReference type="PROSITE" id="PS51318">
    <property type="entry name" value="TAT"/>
    <property type="match status" value="1"/>
</dbReference>
<comment type="caution">
    <text evidence="1">The sequence shown here is derived from an EMBL/GenBank/DDBJ whole genome shotgun (WGS) entry which is preliminary data.</text>
</comment>
<reference evidence="1 2" key="1">
    <citation type="submission" date="2014-05" db="EMBL/GenBank/DDBJ databases">
        <title>Genome Announcement of Sphingobium lucknowense F2.</title>
        <authorList>
            <person name="Lal R."/>
            <person name="Negi V."/>
            <person name="Lata P."/>
            <person name="Sangwan N."/>
            <person name="Gupta S.K."/>
            <person name="Rao D.L.N."/>
            <person name="Das S."/>
        </authorList>
    </citation>
    <scope>NUCLEOTIDE SEQUENCE [LARGE SCALE GENOMIC DNA]</scope>
    <source>
        <strain evidence="1 2">F2</strain>
    </source>
</reference>
<organism evidence="1 2">
    <name type="scientific">Sphingobium indicum F2</name>
    <dbReference type="NCBI Taxonomy" id="1450518"/>
    <lineage>
        <taxon>Bacteria</taxon>
        <taxon>Pseudomonadati</taxon>
        <taxon>Pseudomonadota</taxon>
        <taxon>Alphaproteobacteria</taxon>
        <taxon>Sphingomonadales</taxon>
        <taxon>Sphingomonadaceae</taxon>
        <taxon>Sphingobium</taxon>
    </lineage>
</organism>
<dbReference type="Proteomes" id="UP000028135">
    <property type="component" value="Unassembled WGS sequence"/>
</dbReference>
<protein>
    <submittedName>
        <fullName evidence="1">Uncharacterized protein</fullName>
    </submittedName>
</protein>
<dbReference type="InterPro" id="IPR006311">
    <property type="entry name" value="TAT_signal"/>
</dbReference>
<dbReference type="AlphaFoldDB" id="A0A8E0WSG8"/>
<gene>
    <name evidence="1" type="ORF">AL00_09890</name>
</gene>
<name>A0A8E0WSG8_9SPHN</name>
<proteinExistence type="predicted"/>
<evidence type="ECO:0000313" key="1">
    <source>
        <dbReference type="EMBL" id="KER36584.1"/>
    </source>
</evidence>
<dbReference type="RefSeq" id="WP_020818028.1">
    <property type="nucleotide sequence ID" value="NZ_JANF02000050.1"/>
</dbReference>